<feature type="compositionally biased region" description="Basic and acidic residues" evidence="4">
    <location>
        <begin position="193"/>
        <end position="205"/>
    </location>
</feature>
<dbReference type="GO" id="GO:0005549">
    <property type="term" value="F:odorant binding"/>
    <property type="evidence" value="ECO:0007669"/>
    <property type="project" value="InterPro"/>
</dbReference>
<dbReference type="InterPro" id="IPR052295">
    <property type="entry name" value="Odorant-binding_protein"/>
</dbReference>
<name>A0AAN9VUY0_9ORTH</name>
<feature type="compositionally biased region" description="Basic and acidic residues" evidence="4">
    <location>
        <begin position="89"/>
        <end position="101"/>
    </location>
</feature>
<dbReference type="PANTHER" id="PTHR21066:SF9">
    <property type="entry name" value="ODORANT-BINDING PROTEIN 59A"/>
    <property type="match status" value="1"/>
</dbReference>
<comment type="similarity">
    <text evidence="2">Belongs to the PBP/GOBP family.</text>
</comment>
<organism evidence="5 6">
    <name type="scientific">Gryllus longicercus</name>
    <dbReference type="NCBI Taxonomy" id="2509291"/>
    <lineage>
        <taxon>Eukaryota</taxon>
        <taxon>Metazoa</taxon>
        <taxon>Ecdysozoa</taxon>
        <taxon>Arthropoda</taxon>
        <taxon>Hexapoda</taxon>
        <taxon>Insecta</taxon>
        <taxon>Pterygota</taxon>
        <taxon>Neoptera</taxon>
        <taxon>Polyneoptera</taxon>
        <taxon>Orthoptera</taxon>
        <taxon>Ensifera</taxon>
        <taxon>Gryllidea</taxon>
        <taxon>Grylloidea</taxon>
        <taxon>Gryllidae</taxon>
        <taxon>Gryllinae</taxon>
        <taxon>Gryllus</taxon>
    </lineage>
</organism>
<accession>A0AAN9VUY0</accession>
<dbReference type="CDD" id="cd23992">
    <property type="entry name" value="PBP_GOBP"/>
    <property type="match status" value="1"/>
</dbReference>
<evidence type="ECO:0000313" key="6">
    <source>
        <dbReference type="Proteomes" id="UP001378592"/>
    </source>
</evidence>
<dbReference type="PANTHER" id="PTHR21066">
    <property type="entry name" value="ODORANT-BINDING PROTEIN 59A-RELATED"/>
    <property type="match status" value="1"/>
</dbReference>
<protein>
    <recommendedName>
        <fullName evidence="7">Odorant binding protein</fullName>
    </recommendedName>
</protein>
<dbReference type="AlphaFoldDB" id="A0AAN9VUY0"/>
<evidence type="ECO:0008006" key="7">
    <source>
        <dbReference type="Google" id="ProtNLM"/>
    </source>
</evidence>
<dbReference type="Gene3D" id="1.10.238.20">
    <property type="entry name" value="Pheromone/general odorant binding protein domain"/>
    <property type="match status" value="1"/>
</dbReference>
<dbReference type="GO" id="GO:0005576">
    <property type="term" value="C:extracellular region"/>
    <property type="evidence" value="ECO:0007669"/>
    <property type="project" value="UniProtKB-SubCell"/>
</dbReference>
<evidence type="ECO:0000313" key="5">
    <source>
        <dbReference type="EMBL" id="KAK7872029.1"/>
    </source>
</evidence>
<dbReference type="EMBL" id="JAZDUA010000030">
    <property type="protein sequence ID" value="KAK7872029.1"/>
    <property type="molecule type" value="Genomic_DNA"/>
</dbReference>
<dbReference type="Pfam" id="PF01395">
    <property type="entry name" value="PBP_GOBP"/>
    <property type="match status" value="1"/>
</dbReference>
<dbReference type="InterPro" id="IPR006170">
    <property type="entry name" value="PBP/GOBP"/>
</dbReference>
<sequence length="329" mass="36012">MPGRGHGRVAGGFRPGRRFVPRGYLKALGPRGAKRGAMDTRLLLLFATLLACQAARHAQALKCRTEDDDQDEFREVARHCMSNMSNWDRPSDERGGRDWRRPGRGGGGSGGGSGGGGGGNGSGNGGGGGSGGGGGGGGSSQDSHYGGFGYGNRDNSRYQPQKNRNNGNNNNNNNNSNRNNQSHQWNRNGNNNRNDKNDKNNKDSSESSLENSDLEHIEPCIVHCIFRQMQMLDEDSFPDRTGVTNIMMRNVQDSRVKDFVEQAVDECFEIIESDTISNKCESAKNLAMCLEEKGRQNCEDWDDPPDTNKQKGNKNSNSRNQQRDSTGYM</sequence>
<evidence type="ECO:0000256" key="1">
    <source>
        <dbReference type="ARBA" id="ARBA00004613"/>
    </source>
</evidence>
<gene>
    <name evidence="5" type="ORF">R5R35_004541</name>
</gene>
<proteinExistence type="inferred from homology"/>
<feature type="region of interest" description="Disordered" evidence="4">
    <location>
        <begin position="84"/>
        <end position="212"/>
    </location>
</feature>
<comment type="subcellular location">
    <subcellularLocation>
        <location evidence="1">Secreted</location>
    </subcellularLocation>
</comment>
<feature type="compositionally biased region" description="Low complexity" evidence="4">
    <location>
        <begin position="163"/>
        <end position="192"/>
    </location>
</feature>
<dbReference type="Proteomes" id="UP001378592">
    <property type="component" value="Unassembled WGS sequence"/>
</dbReference>
<feature type="compositionally biased region" description="Polar residues" evidence="4">
    <location>
        <begin position="313"/>
        <end position="329"/>
    </location>
</feature>
<feature type="region of interest" description="Disordered" evidence="4">
    <location>
        <begin position="296"/>
        <end position="329"/>
    </location>
</feature>
<dbReference type="InterPro" id="IPR036728">
    <property type="entry name" value="PBP_GOBP_sf"/>
</dbReference>
<feature type="compositionally biased region" description="Gly residues" evidence="4">
    <location>
        <begin position="104"/>
        <end position="139"/>
    </location>
</feature>
<keyword evidence="6" id="KW-1185">Reference proteome</keyword>
<comment type="caution">
    <text evidence="5">The sequence shown here is derived from an EMBL/GenBank/DDBJ whole genome shotgun (WGS) entry which is preliminary data.</text>
</comment>
<reference evidence="5 6" key="1">
    <citation type="submission" date="2024-03" db="EMBL/GenBank/DDBJ databases">
        <title>The genome assembly and annotation of the cricket Gryllus longicercus Weissman &amp; Gray.</title>
        <authorList>
            <person name="Szrajer S."/>
            <person name="Gray D."/>
            <person name="Ylla G."/>
        </authorList>
    </citation>
    <scope>NUCLEOTIDE SEQUENCE [LARGE SCALE GENOMIC DNA]</scope>
    <source>
        <strain evidence="5">DAG 2021-001</strain>
        <tissue evidence="5">Whole body minus gut</tissue>
    </source>
</reference>
<evidence type="ECO:0000256" key="4">
    <source>
        <dbReference type="SAM" id="MobiDB-lite"/>
    </source>
</evidence>
<evidence type="ECO:0000256" key="3">
    <source>
        <dbReference type="ARBA" id="ARBA00022525"/>
    </source>
</evidence>
<dbReference type="SUPFAM" id="SSF47565">
    <property type="entry name" value="Insect pheromone/odorant-binding proteins"/>
    <property type="match status" value="1"/>
</dbReference>
<keyword evidence="3" id="KW-0964">Secreted</keyword>
<evidence type="ECO:0000256" key="2">
    <source>
        <dbReference type="ARBA" id="ARBA00008098"/>
    </source>
</evidence>